<protein>
    <submittedName>
        <fullName evidence="5">MurR/RpiR family transcriptional regulator</fullName>
    </submittedName>
</protein>
<dbReference type="PANTHER" id="PTHR30514">
    <property type="entry name" value="GLUCOKINASE"/>
    <property type="match status" value="1"/>
</dbReference>
<dbReference type="InterPro" id="IPR047640">
    <property type="entry name" value="RpiR-like"/>
</dbReference>
<evidence type="ECO:0000256" key="2">
    <source>
        <dbReference type="ARBA" id="ARBA00023125"/>
    </source>
</evidence>
<evidence type="ECO:0000313" key="6">
    <source>
        <dbReference type="Proteomes" id="UP000319255"/>
    </source>
</evidence>
<dbReference type="InterPro" id="IPR035472">
    <property type="entry name" value="RpiR-like_SIS"/>
</dbReference>
<dbReference type="Pfam" id="PF01380">
    <property type="entry name" value="SIS"/>
    <property type="match status" value="1"/>
</dbReference>
<evidence type="ECO:0000259" key="4">
    <source>
        <dbReference type="PROSITE" id="PS51071"/>
    </source>
</evidence>
<dbReference type="PANTHER" id="PTHR30514:SF18">
    <property type="entry name" value="RPIR-FAMILY TRANSCRIPTIONAL REGULATOR"/>
    <property type="match status" value="1"/>
</dbReference>
<dbReference type="OrthoDB" id="9814676at2"/>
<dbReference type="Proteomes" id="UP000319255">
    <property type="component" value="Unassembled WGS sequence"/>
</dbReference>
<dbReference type="GO" id="GO:0003700">
    <property type="term" value="F:DNA-binding transcription factor activity"/>
    <property type="evidence" value="ECO:0007669"/>
    <property type="project" value="InterPro"/>
</dbReference>
<dbReference type="GO" id="GO:0003677">
    <property type="term" value="F:DNA binding"/>
    <property type="evidence" value="ECO:0007669"/>
    <property type="project" value="UniProtKB-KW"/>
</dbReference>
<keyword evidence="3" id="KW-0804">Transcription</keyword>
<dbReference type="PROSITE" id="PS51071">
    <property type="entry name" value="HTH_RPIR"/>
    <property type="match status" value="1"/>
</dbReference>
<reference evidence="5 6" key="1">
    <citation type="submission" date="2019-06" db="EMBL/GenBank/DDBJ databases">
        <title>A novel bacterium of genus Amaricoccus, isolated from marine sediment.</title>
        <authorList>
            <person name="Huang H."/>
            <person name="Mo K."/>
            <person name="Hu Y."/>
        </authorList>
    </citation>
    <scope>NUCLEOTIDE SEQUENCE [LARGE SCALE GENOMIC DNA]</scope>
    <source>
        <strain evidence="5 6">HB172011</strain>
    </source>
</reference>
<keyword evidence="2" id="KW-0238">DNA-binding</keyword>
<evidence type="ECO:0000313" key="5">
    <source>
        <dbReference type="EMBL" id="TPE51611.1"/>
    </source>
</evidence>
<keyword evidence="6" id="KW-1185">Reference proteome</keyword>
<dbReference type="InterPro" id="IPR036388">
    <property type="entry name" value="WH-like_DNA-bd_sf"/>
</dbReference>
<dbReference type="Gene3D" id="1.10.10.10">
    <property type="entry name" value="Winged helix-like DNA-binding domain superfamily/Winged helix DNA-binding domain"/>
    <property type="match status" value="1"/>
</dbReference>
<dbReference type="CDD" id="cd05013">
    <property type="entry name" value="SIS_RpiR"/>
    <property type="match status" value="1"/>
</dbReference>
<dbReference type="AlphaFoldDB" id="A0A501WXD1"/>
<dbReference type="EMBL" id="VFRP01000006">
    <property type="protein sequence ID" value="TPE51611.1"/>
    <property type="molecule type" value="Genomic_DNA"/>
</dbReference>
<proteinExistence type="predicted"/>
<dbReference type="GO" id="GO:0097367">
    <property type="term" value="F:carbohydrate derivative binding"/>
    <property type="evidence" value="ECO:0007669"/>
    <property type="project" value="InterPro"/>
</dbReference>
<gene>
    <name evidence="5" type="ORF">FJM51_07865</name>
</gene>
<dbReference type="InterPro" id="IPR000281">
    <property type="entry name" value="HTH_RpiR"/>
</dbReference>
<feature type="domain" description="HTH rpiR-type" evidence="4">
    <location>
        <begin position="5"/>
        <end position="81"/>
    </location>
</feature>
<dbReference type="InterPro" id="IPR001347">
    <property type="entry name" value="SIS_dom"/>
</dbReference>
<dbReference type="SUPFAM" id="SSF46689">
    <property type="entry name" value="Homeodomain-like"/>
    <property type="match status" value="1"/>
</dbReference>
<accession>A0A501WXD1</accession>
<evidence type="ECO:0000256" key="1">
    <source>
        <dbReference type="ARBA" id="ARBA00023015"/>
    </source>
</evidence>
<dbReference type="Gene3D" id="3.40.50.10490">
    <property type="entry name" value="Glucose-6-phosphate isomerase like protein, domain 1"/>
    <property type="match status" value="1"/>
</dbReference>
<sequence length="301" mass="32950">MTASSSLHQTLGQKLPDLSPTLRRAAGFVMKRPEEVATYSLRHVARQAELPPQTFSRLARAIGCETYDELREMCRAEFRLRSARFADRVLGFLEGGDDTQAARPGTREPLLVRHAAATISNIQSLLESVDLERLEATAEQLARARRVALLGSLSSAVIADYLGYVCGMALPNWTVLGRGGPLSGQIIDLGPEDAAIVLGFEPFARRTIRGARLIAEQGARLVCVTDSHSSPLTEVAGEVFWVRTASPQFFPSQAAVMVLVETLIGLVVRRAGARAQERLARIDLTNATLHEHWSDEIDRPD</sequence>
<evidence type="ECO:0000256" key="3">
    <source>
        <dbReference type="ARBA" id="ARBA00023163"/>
    </source>
</evidence>
<organism evidence="5 6">
    <name type="scientific">Amaricoccus solimangrovi</name>
    <dbReference type="NCBI Taxonomy" id="2589815"/>
    <lineage>
        <taxon>Bacteria</taxon>
        <taxon>Pseudomonadati</taxon>
        <taxon>Pseudomonadota</taxon>
        <taxon>Alphaproteobacteria</taxon>
        <taxon>Rhodobacterales</taxon>
        <taxon>Paracoccaceae</taxon>
        <taxon>Amaricoccus</taxon>
    </lineage>
</organism>
<dbReference type="GO" id="GO:1901135">
    <property type="term" value="P:carbohydrate derivative metabolic process"/>
    <property type="evidence" value="ECO:0007669"/>
    <property type="project" value="InterPro"/>
</dbReference>
<dbReference type="InterPro" id="IPR046348">
    <property type="entry name" value="SIS_dom_sf"/>
</dbReference>
<keyword evidence="1" id="KW-0805">Transcription regulation</keyword>
<dbReference type="InterPro" id="IPR009057">
    <property type="entry name" value="Homeodomain-like_sf"/>
</dbReference>
<comment type="caution">
    <text evidence="5">The sequence shown here is derived from an EMBL/GenBank/DDBJ whole genome shotgun (WGS) entry which is preliminary data.</text>
</comment>
<dbReference type="SUPFAM" id="SSF53697">
    <property type="entry name" value="SIS domain"/>
    <property type="match status" value="1"/>
</dbReference>
<name>A0A501WXD1_9RHOB</name>